<sequence>MCESTVYSTDGTKIMEDVLHIKIEGGTIHLSDILNQEKDLKGKIVEIDLDKHGIFVELN</sequence>
<reference evidence="1 2" key="1">
    <citation type="journal article" date="2014" name="Int. J. Syst. Evol. Microbiol.">
        <title>Methanobacterium paludis sp. nov. and a novel strain of Methanobacterium lacus isolated from northern peatlands.</title>
        <authorList>
            <person name="Cadillo-Quiroz H."/>
            <person name="Brauer S.L."/>
            <person name="Goodson N."/>
            <person name="Yavitt J.B."/>
            <person name="Zinder S.H."/>
        </authorList>
    </citation>
    <scope>NUCLEOTIDE SEQUENCE [LARGE SCALE GENOMIC DNA]</scope>
    <source>
        <strain evidence="2">DSM 25820 / JCM 18151 / SWAN1</strain>
    </source>
</reference>
<evidence type="ECO:0000313" key="2">
    <source>
        <dbReference type="Proteomes" id="UP000009231"/>
    </source>
</evidence>
<keyword evidence="2" id="KW-1185">Reference proteome</keyword>
<dbReference type="GeneID" id="10669554"/>
<organism evidence="1 2">
    <name type="scientific">Methanobacterium paludis (strain DSM 25820 / JCM 18151 / SWAN1)</name>
    <dbReference type="NCBI Taxonomy" id="868131"/>
    <lineage>
        <taxon>Archaea</taxon>
        <taxon>Methanobacteriati</taxon>
        <taxon>Methanobacteriota</taxon>
        <taxon>Methanomada group</taxon>
        <taxon>Methanobacteria</taxon>
        <taxon>Methanobacteriales</taxon>
        <taxon>Methanobacteriaceae</taxon>
        <taxon>Methanobacterium</taxon>
    </lineage>
</organism>
<protein>
    <submittedName>
        <fullName evidence="1">RNA-binding protein</fullName>
    </submittedName>
</protein>
<dbReference type="eggNOG" id="arCOG04856">
    <property type="taxonomic scope" value="Archaea"/>
</dbReference>
<dbReference type="OrthoDB" id="59271at2157"/>
<dbReference type="STRING" id="868131.MSWAN_2036"/>
<dbReference type="AlphaFoldDB" id="F6D2B3"/>
<dbReference type="Proteomes" id="UP000009231">
    <property type="component" value="Chromosome"/>
</dbReference>
<dbReference type="HOGENOM" id="CLU_200895_2_0_2"/>
<dbReference type="InterPro" id="IPR019300">
    <property type="entry name" value="CooT"/>
</dbReference>
<evidence type="ECO:0000313" key="1">
    <source>
        <dbReference type="EMBL" id="AEG19045.1"/>
    </source>
</evidence>
<dbReference type="Pfam" id="PF10133">
    <property type="entry name" value="CooT"/>
    <property type="match status" value="1"/>
</dbReference>
<gene>
    <name evidence="1" type="ordered locus">MSWAN_2036</name>
</gene>
<dbReference type="RefSeq" id="WP_013826544.1">
    <property type="nucleotide sequence ID" value="NC_015574.1"/>
</dbReference>
<dbReference type="KEGG" id="mew:MSWAN_2036"/>
<name>F6D2B3_METPW</name>
<dbReference type="EMBL" id="CP002772">
    <property type="protein sequence ID" value="AEG19045.1"/>
    <property type="molecule type" value="Genomic_DNA"/>
</dbReference>
<proteinExistence type="predicted"/>
<accession>F6D2B3</accession>